<sequence>MSKKIVYDDYVSIRIPREVKERIDKIRMIKKSQGYEKYRLIDAVMEATNMLEESLLKKN</sequence>
<dbReference type="Proteomes" id="UP000295134">
    <property type="component" value="Plasmid pArsFIN3"/>
</dbReference>
<geneLocation type="plasmid" evidence="4">
    <name>parsfin3</name>
</geneLocation>
<name>A0A4P7L7V5_9GAMM</name>
<evidence type="ECO:0000313" key="5">
    <source>
        <dbReference type="Proteomes" id="UP001177592"/>
    </source>
</evidence>
<geneLocation type="plasmid" evidence="1">
    <name>pArsFIN3</name>
</geneLocation>
<evidence type="ECO:0000313" key="4">
    <source>
        <dbReference type="Proteomes" id="UP000295134"/>
    </source>
</evidence>
<organism evidence="1 4">
    <name type="scientific">Arsenophonus nasoniae</name>
    <name type="common">son-killer infecting Nasonia vitripennis</name>
    <dbReference type="NCBI Taxonomy" id="638"/>
    <lineage>
        <taxon>Bacteria</taxon>
        <taxon>Pseudomonadati</taxon>
        <taxon>Pseudomonadota</taxon>
        <taxon>Gammaproteobacteria</taxon>
        <taxon>Enterobacterales</taxon>
        <taxon>Morganellaceae</taxon>
        <taxon>Arsenophonus</taxon>
    </lineage>
</organism>
<dbReference type="RefSeq" id="WP_135678593.1">
    <property type="nucleotide sequence ID" value="NZ_CP038615.1"/>
</dbReference>
<geneLocation type="plasmid" evidence="3 5">
    <name>paNv_CAN11</name>
</geneLocation>
<accession>A0A4P7L7V5</accession>
<gene>
    <name evidence="1" type="ORF">ArsFIN_45990</name>
    <name evidence="2" type="ORF">QE210_20970</name>
    <name evidence="3" type="ORF">QE258_26845</name>
</gene>
<geneLocation type="plasmid" evidence="2 6">
    <name>paPv8</name>
</geneLocation>
<evidence type="ECO:0000313" key="1">
    <source>
        <dbReference type="EMBL" id="QBY45988.1"/>
    </source>
</evidence>
<keyword evidence="5" id="KW-1185">Reference proteome</keyword>
<dbReference type="EMBL" id="CP123512">
    <property type="protein sequence ID" value="WGM03904.1"/>
    <property type="molecule type" value="Genomic_DNA"/>
</dbReference>
<protein>
    <submittedName>
        <fullName evidence="1">Uncharacterized protein</fullName>
    </submittedName>
</protein>
<dbReference type="Proteomes" id="UP001177595">
    <property type="component" value="Plasmid paPv8"/>
</dbReference>
<evidence type="ECO:0000313" key="2">
    <source>
        <dbReference type="EMBL" id="WGM03904.1"/>
    </source>
</evidence>
<keyword evidence="1" id="KW-0614">Plasmid</keyword>
<reference evidence="2" key="2">
    <citation type="submission" date="2023-04" db="EMBL/GenBank/DDBJ databases">
        <title>Genome dynamics across the evolutionary transition to endosymbiosis.</title>
        <authorList>
            <person name="Siozios S."/>
            <person name="Nadal-Jimenez P."/>
            <person name="Azagi T."/>
            <person name="Sprong H."/>
            <person name="Frost C.L."/>
            <person name="Parratt S.R."/>
            <person name="Taylor G."/>
            <person name="Brettell L."/>
            <person name="Lew K.C."/>
            <person name="Croft L."/>
            <person name="King K.C."/>
            <person name="Brockhurst M.A."/>
            <person name="Hypsa V."/>
            <person name="Novakova E."/>
            <person name="Darby A.C."/>
            <person name="Hurst G.D.D."/>
        </authorList>
    </citation>
    <scope>NUCLEOTIDE SEQUENCE</scope>
    <source>
        <strain evidence="3">ANv_CAN</strain>
        <strain evidence="2">APv</strain>
        <plasmid evidence="3">paNv_CAN11</plasmid>
        <plasmid evidence="2">paPv8</plasmid>
    </source>
</reference>
<evidence type="ECO:0000313" key="3">
    <source>
        <dbReference type="EMBL" id="WGM08978.1"/>
    </source>
</evidence>
<dbReference type="KEGG" id="ans:ArsFIN_45990"/>
<dbReference type="EMBL" id="CP123534">
    <property type="protein sequence ID" value="WGM08978.1"/>
    <property type="molecule type" value="Genomic_DNA"/>
</dbReference>
<evidence type="ECO:0000313" key="6">
    <source>
        <dbReference type="Proteomes" id="UP001177595"/>
    </source>
</evidence>
<dbReference type="AlphaFoldDB" id="A0A4P7L7V5"/>
<dbReference type="Proteomes" id="UP001177592">
    <property type="component" value="Plasmid paNv_CAN11"/>
</dbReference>
<dbReference type="GeneID" id="39752104"/>
<reference evidence="1 4" key="1">
    <citation type="submission" date="2019-03" db="EMBL/GenBank/DDBJ databases">
        <title>Long-read sequencing reveals hyperdense prophage content in a complex bacterial symbiont genome.</title>
        <authorList>
            <person name="Frost C.L."/>
            <person name="Siozios S."/>
            <person name="Nadal-Jimenez P."/>
            <person name="Brockhurst M.A."/>
            <person name="King K.C."/>
            <person name="Darby A.C."/>
            <person name="Hurst G.D.D."/>
        </authorList>
    </citation>
    <scope>NUCLEOTIDE SEQUENCE [LARGE SCALE GENOMIC DNA]</scope>
    <source>
        <strain evidence="1 4">FIN</strain>
        <plasmid evidence="1">pArsFIN3</plasmid>
        <plasmid evidence="4">parsfin3</plasmid>
    </source>
</reference>
<dbReference type="EMBL" id="CP038615">
    <property type="protein sequence ID" value="QBY45988.1"/>
    <property type="molecule type" value="Genomic_DNA"/>
</dbReference>
<proteinExistence type="predicted"/>